<evidence type="ECO:0000256" key="1">
    <source>
        <dbReference type="SAM" id="Phobius"/>
    </source>
</evidence>
<gene>
    <name evidence="2" type="ORF">E2C01_019443</name>
</gene>
<protein>
    <submittedName>
        <fullName evidence="2">Uncharacterized protein</fullName>
    </submittedName>
</protein>
<dbReference type="AlphaFoldDB" id="A0A5B7DYW5"/>
<sequence>MDRGGGARYYVYCSCNKRAVRQTPNKLIIFVNWLCICFNIWSRLISFA</sequence>
<keyword evidence="1" id="KW-0812">Transmembrane</keyword>
<comment type="caution">
    <text evidence="2">The sequence shown here is derived from an EMBL/GenBank/DDBJ whole genome shotgun (WGS) entry which is preliminary data.</text>
</comment>
<keyword evidence="3" id="KW-1185">Reference proteome</keyword>
<evidence type="ECO:0000313" key="2">
    <source>
        <dbReference type="EMBL" id="MPC26309.1"/>
    </source>
</evidence>
<dbReference type="Proteomes" id="UP000324222">
    <property type="component" value="Unassembled WGS sequence"/>
</dbReference>
<feature type="transmembrane region" description="Helical" evidence="1">
    <location>
        <begin position="27"/>
        <end position="45"/>
    </location>
</feature>
<accession>A0A5B7DYW5</accession>
<keyword evidence="1" id="KW-1133">Transmembrane helix</keyword>
<reference evidence="2 3" key="1">
    <citation type="submission" date="2019-05" db="EMBL/GenBank/DDBJ databases">
        <title>Another draft genome of Portunus trituberculatus and its Hox gene families provides insights of decapod evolution.</title>
        <authorList>
            <person name="Jeong J.-H."/>
            <person name="Song I."/>
            <person name="Kim S."/>
            <person name="Choi T."/>
            <person name="Kim D."/>
            <person name="Ryu S."/>
            <person name="Kim W."/>
        </authorList>
    </citation>
    <scope>NUCLEOTIDE SEQUENCE [LARGE SCALE GENOMIC DNA]</scope>
    <source>
        <tissue evidence="2">Muscle</tissue>
    </source>
</reference>
<proteinExistence type="predicted"/>
<keyword evidence="1" id="KW-0472">Membrane</keyword>
<organism evidence="2 3">
    <name type="scientific">Portunus trituberculatus</name>
    <name type="common">Swimming crab</name>
    <name type="synonym">Neptunus trituberculatus</name>
    <dbReference type="NCBI Taxonomy" id="210409"/>
    <lineage>
        <taxon>Eukaryota</taxon>
        <taxon>Metazoa</taxon>
        <taxon>Ecdysozoa</taxon>
        <taxon>Arthropoda</taxon>
        <taxon>Crustacea</taxon>
        <taxon>Multicrustacea</taxon>
        <taxon>Malacostraca</taxon>
        <taxon>Eumalacostraca</taxon>
        <taxon>Eucarida</taxon>
        <taxon>Decapoda</taxon>
        <taxon>Pleocyemata</taxon>
        <taxon>Brachyura</taxon>
        <taxon>Eubrachyura</taxon>
        <taxon>Portunoidea</taxon>
        <taxon>Portunidae</taxon>
        <taxon>Portuninae</taxon>
        <taxon>Portunus</taxon>
    </lineage>
</organism>
<dbReference type="EMBL" id="VSRR010001584">
    <property type="protein sequence ID" value="MPC26309.1"/>
    <property type="molecule type" value="Genomic_DNA"/>
</dbReference>
<evidence type="ECO:0000313" key="3">
    <source>
        <dbReference type="Proteomes" id="UP000324222"/>
    </source>
</evidence>
<name>A0A5B7DYW5_PORTR</name>